<feature type="transmembrane region" description="Helical" evidence="12">
    <location>
        <begin position="41"/>
        <end position="62"/>
    </location>
</feature>
<accession>Q0FS03</accession>
<evidence type="ECO:0000256" key="2">
    <source>
        <dbReference type="ARBA" id="ARBA00022448"/>
    </source>
</evidence>
<dbReference type="InterPro" id="IPR000515">
    <property type="entry name" value="MetI-like"/>
</dbReference>
<evidence type="ECO:0000256" key="10">
    <source>
        <dbReference type="ARBA" id="ARBA00024202"/>
    </source>
</evidence>
<name>Q0FS03_SALBH</name>
<feature type="transmembrane region" description="Helical" evidence="12">
    <location>
        <begin position="230"/>
        <end position="255"/>
    </location>
</feature>
<dbReference type="eggNOG" id="COG1173">
    <property type="taxonomic scope" value="Bacteria"/>
</dbReference>
<keyword evidence="6" id="KW-0571">Peptide transport</keyword>
<dbReference type="GO" id="GO:0015031">
    <property type="term" value="P:protein transport"/>
    <property type="evidence" value="ECO:0007669"/>
    <property type="project" value="UniProtKB-KW"/>
</dbReference>
<dbReference type="CDD" id="cd06261">
    <property type="entry name" value="TM_PBP2"/>
    <property type="match status" value="1"/>
</dbReference>
<proteinExistence type="inferred from homology"/>
<keyword evidence="7" id="KW-0653">Protein transport</keyword>
<comment type="caution">
    <text evidence="14">The sequence shown here is derived from an EMBL/GenBank/DDBJ whole genome shotgun (WGS) entry which is preliminary data.</text>
</comment>
<dbReference type="AlphaFoldDB" id="Q0FS03"/>
<dbReference type="HOGENOM" id="CLU_028518_1_3_5"/>
<evidence type="ECO:0000313" key="14">
    <source>
        <dbReference type="EMBL" id="EAU46956.1"/>
    </source>
</evidence>
<evidence type="ECO:0000256" key="7">
    <source>
        <dbReference type="ARBA" id="ARBA00022927"/>
    </source>
</evidence>
<dbReference type="PROSITE" id="PS50928">
    <property type="entry name" value="ABC_TM1"/>
    <property type="match status" value="1"/>
</dbReference>
<gene>
    <name evidence="14" type="ORF">R2601_17519</name>
</gene>
<evidence type="ECO:0000256" key="1">
    <source>
        <dbReference type="ARBA" id="ARBA00004429"/>
    </source>
</evidence>
<dbReference type="GO" id="GO:0055085">
    <property type="term" value="P:transmembrane transport"/>
    <property type="evidence" value="ECO:0007669"/>
    <property type="project" value="InterPro"/>
</dbReference>
<comment type="subcellular location">
    <subcellularLocation>
        <location evidence="1">Cell inner membrane</location>
        <topology evidence="1">Multi-pass membrane protein</topology>
    </subcellularLocation>
    <subcellularLocation>
        <location evidence="12">Cell membrane</location>
        <topology evidence="12">Multi-pass membrane protein</topology>
    </subcellularLocation>
</comment>
<protein>
    <recommendedName>
        <fullName evidence="11">Oligopeptide transport system permease protein OppC</fullName>
    </recommendedName>
</protein>
<dbReference type="InterPro" id="IPR050366">
    <property type="entry name" value="BP-dependent_transpt_permease"/>
</dbReference>
<feature type="transmembrane region" description="Helical" evidence="12">
    <location>
        <begin position="148"/>
        <end position="168"/>
    </location>
</feature>
<organism evidence="14 15">
    <name type="scientific">Salipiger bermudensis (strain DSM 26914 / JCM 13377 / KCTC 12554 / HTCC2601)</name>
    <name type="common">Pelagibaca bermudensis</name>
    <dbReference type="NCBI Taxonomy" id="314265"/>
    <lineage>
        <taxon>Bacteria</taxon>
        <taxon>Pseudomonadati</taxon>
        <taxon>Pseudomonadota</taxon>
        <taxon>Alphaproteobacteria</taxon>
        <taxon>Rhodobacterales</taxon>
        <taxon>Roseobacteraceae</taxon>
        <taxon>Salipiger</taxon>
    </lineage>
</organism>
<dbReference type="STRING" id="314265.R2601_17519"/>
<keyword evidence="3" id="KW-1003">Cell membrane</keyword>
<evidence type="ECO:0000256" key="6">
    <source>
        <dbReference type="ARBA" id="ARBA00022856"/>
    </source>
</evidence>
<dbReference type="Pfam" id="PF12911">
    <property type="entry name" value="OppC_N"/>
    <property type="match status" value="1"/>
</dbReference>
<dbReference type="GO" id="GO:0015833">
    <property type="term" value="P:peptide transport"/>
    <property type="evidence" value="ECO:0007669"/>
    <property type="project" value="UniProtKB-KW"/>
</dbReference>
<feature type="transmembrane region" description="Helical" evidence="12">
    <location>
        <begin position="281"/>
        <end position="302"/>
    </location>
</feature>
<evidence type="ECO:0000256" key="4">
    <source>
        <dbReference type="ARBA" id="ARBA00022519"/>
    </source>
</evidence>
<keyword evidence="15" id="KW-1185">Reference proteome</keyword>
<evidence type="ECO:0000256" key="5">
    <source>
        <dbReference type="ARBA" id="ARBA00022692"/>
    </source>
</evidence>
<dbReference type="Gene3D" id="1.10.3720.10">
    <property type="entry name" value="MetI-like"/>
    <property type="match status" value="1"/>
</dbReference>
<dbReference type="InterPro" id="IPR035906">
    <property type="entry name" value="MetI-like_sf"/>
</dbReference>
<evidence type="ECO:0000313" key="15">
    <source>
        <dbReference type="Proteomes" id="UP000006230"/>
    </source>
</evidence>
<evidence type="ECO:0000256" key="3">
    <source>
        <dbReference type="ARBA" id="ARBA00022475"/>
    </source>
</evidence>
<dbReference type="PANTHER" id="PTHR43386">
    <property type="entry name" value="OLIGOPEPTIDE TRANSPORT SYSTEM PERMEASE PROTEIN APPC"/>
    <property type="match status" value="1"/>
</dbReference>
<dbReference type="RefSeq" id="WP_007797253.1">
    <property type="nucleotide sequence ID" value="NZ_DS022276.1"/>
</dbReference>
<dbReference type="Pfam" id="PF00528">
    <property type="entry name" value="BPD_transp_1"/>
    <property type="match status" value="1"/>
</dbReference>
<feature type="domain" description="ABC transmembrane type-1" evidence="13">
    <location>
        <begin position="109"/>
        <end position="299"/>
    </location>
</feature>
<dbReference type="PANTHER" id="PTHR43386:SF2">
    <property type="entry name" value="OLIGOPEPTIDE TRANSPORT SYSTEM PERMEASE PROTEIN OPPC"/>
    <property type="match status" value="1"/>
</dbReference>
<sequence>MAFFGTSPKAAELADEITDFTAVRGRSLFRDALNRFLRNKAAMASLFILVLIAAFVVLGPFFSQWSNEEIDWVVMGDVKGMGGPSIETGHYFGVDDLGRDLFARTIQATQTSLLVGLIGAAMALLVGTFWGVVAGYYGGRLDSIMMRFVDILLAIPLTLVLILILVVAGRSFTALFLGLGAVSWLTMSRIVRGQTLALKSREFIEAARATGVSEGTIIWRHILPNLAGVVIVYASLLVPEMILAESFISFLGLGISEPNTSLGRLIAEGAGTMAYGTLWQLLFPLFFYVALIIAMFFVGDGLRDALDPKDR</sequence>
<evidence type="ECO:0000256" key="11">
    <source>
        <dbReference type="ARBA" id="ARBA00072251"/>
    </source>
</evidence>
<keyword evidence="8 12" id="KW-1133">Transmembrane helix</keyword>
<keyword evidence="2 12" id="KW-0813">Transport</keyword>
<keyword evidence="9 12" id="KW-0472">Membrane</keyword>
<keyword evidence="5 12" id="KW-0812">Transmembrane</keyword>
<dbReference type="InterPro" id="IPR025966">
    <property type="entry name" value="OppC_N"/>
</dbReference>
<dbReference type="Proteomes" id="UP000006230">
    <property type="component" value="Unassembled WGS sequence"/>
</dbReference>
<dbReference type="GO" id="GO:0005886">
    <property type="term" value="C:plasma membrane"/>
    <property type="evidence" value="ECO:0007669"/>
    <property type="project" value="UniProtKB-SubCell"/>
</dbReference>
<reference evidence="14 15" key="1">
    <citation type="journal article" date="2010" name="J. Bacteriol.">
        <title>Genome sequences of Pelagibaca bermudensis HTCC2601T and Maritimibacter alkaliphilus HTCC2654T, the type strains of two marine Roseobacter genera.</title>
        <authorList>
            <person name="Thrash J.C."/>
            <person name="Cho J.C."/>
            <person name="Ferriera S."/>
            <person name="Johnson J."/>
            <person name="Vergin K.L."/>
            <person name="Giovannoni S.J."/>
        </authorList>
    </citation>
    <scope>NUCLEOTIDE SEQUENCE [LARGE SCALE GENOMIC DNA]</scope>
    <source>
        <strain evidence="15">DSM 26914 / JCM 13377 / KCTC 12554 / HTCC2601</strain>
    </source>
</reference>
<evidence type="ECO:0000256" key="12">
    <source>
        <dbReference type="RuleBase" id="RU363032"/>
    </source>
</evidence>
<dbReference type="OrthoDB" id="9766870at2"/>
<evidence type="ECO:0000256" key="9">
    <source>
        <dbReference type="ARBA" id="ARBA00023136"/>
    </source>
</evidence>
<dbReference type="SUPFAM" id="SSF161098">
    <property type="entry name" value="MetI-like"/>
    <property type="match status" value="1"/>
</dbReference>
<keyword evidence="4" id="KW-0997">Cell inner membrane</keyword>
<feature type="transmembrane region" description="Helical" evidence="12">
    <location>
        <begin position="113"/>
        <end position="136"/>
    </location>
</feature>
<evidence type="ECO:0000256" key="8">
    <source>
        <dbReference type="ARBA" id="ARBA00022989"/>
    </source>
</evidence>
<comment type="similarity">
    <text evidence="10">Belongs to the binding-protein-dependent transport system permease family. OppBC subfamily.</text>
</comment>
<evidence type="ECO:0000259" key="13">
    <source>
        <dbReference type="PROSITE" id="PS50928"/>
    </source>
</evidence>
<dbReference type="EMBL" id="AATQ01000010">
    <property type="protein sequence ID" value="EAU46956.1"/>
    <property type="molecule type" value="Genomic_DNA"/>
</dbReference>